<organism evidence="1 2">
    <name type="scientific">Ranitomeya imitator</name>
    <name type="common">mimic poison frog</name>
    <dbReference type="NCBI Taxonomy" id="111125"/>
    <lineage>
        <taxon>Eukaryota</taxon>
        <taxon>Metazoa</taxon>
        <taxon>Chordata</taxon>
        <taxon>Craniata</taxon>
        <taxon>Vertebrata</taxon>
        <taxon>Euteleostomi</taxon>
        <taxon>Amphibia</taxon>
        <taxon>Batrachia</taxon>
        <taxon>Anura</taxon>
        <taxon>Neobatrachia</taxon>
        <taxon>Hyloidea</taxon>
        <taxon>Dendrobatidae</taxon>
        <taxon>Dendrobatinae</taxon>
        <taxon>Ranitomeya</taxon>
    </lineage>
</organism>
<evidence type="ECO:0000313" key="2">
    <source>
        <dbReference type="Proteomes" id="UP001176940"/>
    </source>
</evidence>
<keyword evidence="2" id="KW-1185">Reference proteome</keyword>
<accession>A0ABN9LNW0</accession>
<dbReference type="Proteomes" id="UP001176940">
    <property type="component" value="Unassembled WGS sequence"/>
</dbReference>
<evidence type="ECO:0008006" key="3">
    <source>
        <dbReference type="Google" id="ProtNLM"/>
    </source>
</evidence>
<dbReference type="EMBL" id="CAUEEQ010025930">
    <property type="protein sequence ID" value="CAJ0946807.1"/>
    <property type="molecule type" value="Genomic_DNA"/>
</dbReference>
<protein>
    <recommendedName>
        <fullName evidence="3">GIY-YIG homing endonuclease</fullName>
    </recommendedName>
</protein>
<evidence type="ECO:0000313" key="1">
    <source>
        <dbReference type="EMBL" id="CAJ0946807.1"/>
    </source>
</evidence>
<name>A0ABN9LNW0_9NEOB</name>
<reference evidence="1" key="1">
    <citation type="submission" date="2023-07" db="EMBL/GenBank/DDBJ databases">
        <authorList>
            <person name="Stuckert A."/>
        </authorList>
    </citation>
    <scope>NUCLEOTIDE SEQUENCE</scope>
</reference>
<gene>
    <name evidence="1" type="ORF">RIMI_LOCUS11452324</name>
</gene>
<proteinExistence type="predicted"/>
<comment type="caution">
    <text evidence="1">The sequence shown here is derived from an EMBL/GenBank/DDBJ whole genome shotgun (WGS) entry which is preliminary data.</text>
</comment>
<sequence length="157" mass="18461">MLSNCLPRIKEFREPPLFSYRRGKNIKDYVVKSDIGPFKNPCQTTITGVSQKGFHYQTPGHKEYTIKQFLTCNSDHVICLLECPCKLWYVGETTCELKVRMNNHRHSIRKKRLDLPVSKHFVELKHTEKDLKFRIIDKIPIQRRGGEQSMPSKKTRT</sequence>